<organism evidence="2 3">
    <name type="scientific">Alloalcanivorax marinus</name>
    <dbReference type="NCBI Taxonomy" id="1177169"/>
    <lineage>
        <taxon>Bacteria</taxon>
        <taxon>Pseudomonadati</taxon>
        <taxon>Pseudomonadota</taxon>
        <taxon>Gammaproteobacteria</taxon>
        <taxon>Oceanospirillales</taxon>
        <taxon>Alcanivoracaceae</taxon>
        <taxon>Alloalcanivorax</taxon>
    </lineage>
</organism>
<gene>
    <name evidence="2" type="ORF">LL252_10500</name>
</gene>
<dbReference type="EMBL" id="JAJGNA010000011">
    <property type="protein sequence ID" value="MCC4308999.1"/>
    <property type="molecule type" value="Genomic_DNA"/>
</dbReference>
<keyword evidence="1" id="KW-1133">Transmembrane helix</keyword>
<accession>A0A9Q3YMM8</accession>
<feature type="transmembrane region" description="Helical" evidence="1">
    <location>
        <begin position="6"/>
        <end position="24"/>
    </location>
</feature>
<feature type="transmembrane region" description="Helical" evidence="1">
    <location>
        <begin position="31"/>
        <end position="50"/>
    </location>
</feature>
<evidence type="ECO:0000313" key="2">
    <source>
        <dbReference type="EMBL" id="MCC4308999.1"/>
    </source>
</evidence>
<evidence type="ECO:0000313" key="3">
    <source>
        <dbReference type="Proteomes" id="UP001108027"/>
    </source>
</evidence>
<reference evidence="2" key="1">
    <citation type="submission" date="2021-10" db="EMBL/GenBank/DDBJ databases">
        <title>The diversity and Nitrogen Metabolism of Culturable Nitrate-Utilizing Bacteria Within the Oxygen Minimum Zone of the Changjiang (Yangtze River)Estuary.</title>
        <authorList>
            <person name="Zhang D."/>
            <person name="Zheng J."/>
            <person name="Liu S."/>
            <person name="He W."/>
        </authorList>
    </citation>
    <scope>NUCLEOTIDE SEQUENCE</scope>
    <source>
        <strain evidence="2">FXH-223</strain>
    </source>
</reference>
<proteinExistence type="predicted"/>
<dbReference type="AlphaFoldDB" id="A0A9Q3YMM8"/>
<evidence type="ECO:0000256" key="1">
    <source>
        <dbReference type="SAM" id="Phobius"/>
    </source>
</evidence>
<sequence>MAFFDGLIALIAVGLTLMAVGFAGRQYNWGVALLAVGTLCMLATIAYKLYLTFN</sequence>
<name>A0A9Q3YMM8_9GAMM</name>
<dbReference type="Proteomes" id="UP001108027">
    <property type="component" value="Unassembled WGS sequence"/>
</dbReference>
<keyword evidence="1" id="KW-0812">Transmembrane</keyword>
<protein>
    <submittedName>
        <fullName evidence="2">Uncharacterized protein</fullName>
    </submittedName>
</protein>
<keyword evidence="3" id="KW-1185">Reference proteome</keyword>
<dbReference type="RefSeq" id="WP_228233967.1">
    <property type="nucleotide sequence ID" value="NZ_ARXL01000044.1"/>
</dbReference>
<keyword evidence="1" id="KW-0472">Membrane</keyword>
<comment type="caution">
    <text evidence="2">The sequence shown here is derived from an EMBL/GenBank/DDBJ whole genome shotgun (WGS) entry which is preliminary data.</text>
</comment>